<dbReference type="RefSeq" id="WP_203854174.1">
    <property type="nucleotide sequence ID" value="NZ_BAAAVW010000025.1"/>
</dbReference>
<reference evidence="1" key="1">
    <citation type="submission" date="2021-01" db="EMBL/GenBank/DDBJ databases">
        <title>Whole genome shotgun sequence of Dactylosporangium siamense NBRC 106093.</title>
        <authorList>
            <person name="Komaki H."/>
            <person name="Tamura T."/>
        </authorList>
    </citation>
    <scope>NUCLEOTIDE SEQUENCE</scope>
    <source>
        <strain evidence="1">NBRC 106093</strain>
    </source>
</reference>
<comment type="caution">
    <text evidence="1">The sequence shown here is derived from an EMBL/GenBank/DDBJ whole genome shotgun (WGS) entry which is preliminary data.</text>
</comment>
<evidence type="ECO:0000313" key="1">
    <source>
        <dbReference type="EMBL" id="GIG52584.1"/>
    </source>
</evidence>
<dbReference type="EMBL" id="BONQ01000183">
    <property type="protein sequence ID" value="GIG52584.1"/>
    <property type="molecule type" value="Genomic_DNA"/>
</dbReference>
<protein>
    <submittedName>
        <fullName evidence="1">Uncharacterized protein</fullName>
    </submittedName>
</protein>
<keyword evidence="2" id="KW-1185">Reference proteome</keyword>
<accession>A0A919UEL6</accession>
<name>A0A919UEL6_9ACTN</name>
<sequence length="75" mass="7650">MTAPPGVLPPLDDAALRHVAKLLDELCGLVQVARASGPAARIGRIEDALAQARAVSATLSTALIGARDRSAIPPD</sequence>
<proteinExistence type="predicted"/>
<dbReference type="Proteomes" id="UP000660611">
    <property type="component" value="Unassembled WGS sequence"/>
</dbReference>
<evidence type="ECO:0000313" key="2">
    <source>
        <dbReference type="Proteomes" id="UP000660611"/>
    </source>
</evidence>
<gene>
    <name evidence="1" type="ORF">Dsi01nite_106250</name>
</gene>
<dbReference type="AlphaFoldDB" id="A0A919UEL6"/>
<organism evidence="1 2">
    <name type="scientific">Dactylosporangium siamense</name>
    <dbReference type="NCBI Taxonomy" id="685454"/>
    <lineage>
        <taxon>Bacteria</taxon>
        <taxon>Bacillati</taxon>
        <taxon>Actinomycetota</taxon>
        <taxon>Actinomycetes</taxon>
        <taxon>Micromonosporales</taxon>
        <taxon>Micromonosporaceae</taxon>
        <taxon>Dactylosporangium</taxon>
    </lineage>
</organism>